<dbReference type="Proteomes" id="UP001596096">
    <property type="component" value="Unassembled WGS sequence"/>
</dbReference>
<proteinExistence type="predicted"/>
<accession>A0ABW1C677</accession>
<reference evidence="2" key="1">
    <citation type="journal article" date="2019" name="Int. J. Syst. Evol. Microbiol.">
        <title>The Global Catalogue of Microorganisms (GCM) 10K type strain sequencing project: providing services to taxonomists for standard genome sequencing and annotation.</title>
        <authorList>
            <consortium name="The Broad Institute Genomics Platform"/>
            <consortium name="The Broad Institute Genome Sequencing Center for Infectious Disease"/>
            <person name="Wu L."/>
            <person name="Ma J."/>
        </authorList>
    </citation>
    <scope>NUCLEOTIDE SEQUENCE [LARGE SCALE GENOMIC DNA]</scope>
    <source>
        <strain evidence="2">CGMCC 4.7106</strain>
    </source>
</reference>
<evidence type="ECO:0008006" key="3">
    <source>
        <dbReference type="Google" id="ProtNLM"/>
    </source>
</evidence>
<dbReference type="RefSeq" id="WP_219545513.1">
    <property type="nucleotide sequence ID" value="NZ_JAHKRN010000016.1"/>
</dbReference>
<keyword evidence="2" id="KW-1185">Reference proteome</keyword>
<gene>
    <name evidence="1" type="ORF">ACFPUY_34805</name>
</gene>
<protein>
    <recommendedName>
        <fullName evidence="3">PH domain-containing protein</fullName>
    </recommendedName>
</protein>
<sequence length="218" mass="23729">MRDPGPAPDARQAASELLRLWTAAAERAFAGSAHQPDIYLRTTRLVGAVAQRLRESGRGLEPLVVAWAEHRELVRRVVESSELLTSDGLDVEAVAGAAFAMRYREALEEVTLDDRLAALAQAAPGAGWLVLEESGYRPGDPFVPYRRLEVDPATGRALLVTTRPDETFTACVHTVERGRIDLETGRLASGEPGDGGHVLHEAASAEEREVWVTRLKDS</sequence>
<evidence type="ECO:0000313" key="1">
    <source>
        <dbReference type="EMBL" id="MFC5820298.1"/>
    </source>
</evidence>
<comment type="caution">
    <text evidence="1">The sequence shown here is derived from an EMBL/GenBank/DDBJ whole genome shotgun (WGS) entry which is preliminary data.</text>
</comment>
<evidence type="ECO:0000313" key="2">
    <source>
        <dbReference type="Proteomes" id="UP001596096"/>
    </source>
</evidence>
<organism evidence="1 2">
    <name type="scientific">Nonomuraea harbinensis</name>
    <dbReference type="NCBI Taxonomy" id="1286938"/>
    <lineage>
        <taxon>Bacteria</taxon>
        <taxon>Bacillati</taxon>
        <taxon>Actinomycetota</taxon>
        <taxon>Actinomycetes</taxon>
        <taxon>Streptosporangiales</taxon>
        <taxon>Streptosporangiaceae</taxon>
        <taxon>Nonomuraea</taxon>
    </lineage>
</organism>
<dbReference type="EMBL" id="JBHSNW010000024">
    <property type="protein sequence ID" value="MFC5820298.1"/>
    <property type="molecule type" value="Genomic_DNA"/>
</dbReference>
<name>A0ABW1C677_9ACTN</name>